<dbReference type="PROSITE" id="PS51379">
    <property type="entry name" value="4FE4S_FER_2"/>
    <property type="match status" value="2"/>
</dbReference>
<protein>
    <submittedName>
        <fullName evidence="7">Acetyl-CoA decarbonylase/synthase subunit alpha</fullName>
    </submittedName>
</protein>
<dbReference type="Gene3D" id="1.10.8.190">
    <property type="entry name" value="Carbon monoxide dehydrogenase alpha subunit. Chain M, domain 1"/>
    <property type="match status" value="1"/>
</dbReference>
<sequence>MEPEGFATLRAGEKEANKKIVKVGDCEVDLEEVVRDLRGVEDIATDIIKEMGERRVKQWKPKLNILAHASDIAEWDSVLLNRYHPLYTSIPSTPTIMEESNQAKLSLQDTCKGLFKQLTFARDLLDFAIKVFGRNREIDMGSSITYPTMNTSMLTGFYTKNLDDMDRALSYAEAQLSELLLAAYFGAESVIEFEEKALHAGTLTFLVMEIAETIKMCCFEFFNAGNHPATEYSDSPPVEIEVGMGAVDRTKPVIVFFGNNFLPAWFAVEHVKANGLEDAIEICGVGAVGHDIPRFYKGGKVLTSAVKARKVTRAGIPDVVVASETCLEFDLVAEAKRVDAKVVAYGYKAGSGLEDRSDDSVEDILKNVMENDLPGVRITIPEKAGELAVKLAIAIKQKGKRKGNYLLSELKKEASRCNSCDICIEVCPNKQAISKAMDDVSALADIYDNCIFCGLCERACPEGVPIMDLIMSAAATTGKLKGDKYLMRAGRGPMSELEWRDLTFGIILGGNGPGMINIIGCGNYPGSEREVAEIARYFLERNALVTVSGCVAADVAKYFDENGFLFEQYIAAGVLKGLVNFGGCTAISHVPAAIYRGALVGSGYTPKANWTQIADYLYARLPVVVIMWGAATEEMYAVASGLVRSGIPVVIGPSGFKFKRFFLGDKDDRSKWWMYDGVTGEKKEVEPCPMHMLVPVDTKEEAIAMCAKLLHRPLALRDPRLASLEAENEAYKKFFGEYSDDWHLYVRSEQELHVMRRAELLRKLGEEHGWEIEGMKIMRARHRSGELMDMQEYNKRYGIQLGRYSTLVPRLITRKEIGTDGASEHT</sequence>
<dbReference type="Gene3D" id="3.40.50.2030">
    <property type="match status" value="2"/>
</dbReference>
<proteinExistence type="predicted"/>
<evidence type="ECO:0000256" key="3">
    <source>
        <dbReference type="ARBA" id="ARBA00022723"/>
    </source>
</evidence>
<keyword evidence="5" id="KW-0411">Iron-sulfur</keyword>
<dbReference type="GO" id="GO:0004601">
    <property type="term" value="F:peroxidase activity"/>
    <property type="evidence" value="ECO:0007669"/>
    <property type="project" value="TreeGrafter"/>
</dbReference>
<organism evidence="7">
    <name type="scientific">Uncultured archaeon GZfos26G2</name>
    <dbReference type="NCBI Taxonomy" id="3386331"/>
    <lineage>
        <taxon>Archaea</taxon>
        <taxon>Methanobacteriati</taxon>
        <taxon>Methanobacteriota</taxon>
        <taxon>Stenosarchaea group</taxon>
        <taxon>Methanomicrobia</taxon>
        <taxon>Candidatus Methanophagales</taxon>
        <taxon>Candidatus Methanophagaceae</taxon>
        <taxon>Candidatus Methanophaga</taxon>
    </lineage>
</organism>
<evidence type="ECO:0000256" key="4">
    <source>
        <dbReference type="ARBA" id="ARBA00023004"/>
    </source>
</evidence>
<reference evidence="7" key="1">
    <citation type="journal article" date="2004" name="Science">
        <title>Reverse methanogenesis: testing the hypothesis with environmental genomics.</title>
        <authorList>
            <person name="Hallam S.J."/>
            <person name="Putnam N."/>
            <person name="Preston C.M."/>
            <person name="Detter J.C."/>
            <person name="Rokhsar D."/>
            <person name="Richardson P.M."/>
            <person name="DeLong E.F."/>
        </authorList>
    </citation>
    <scope>NUCLEOTIDE SEQUENCE</scope>
</reference>
<evidence type="ECO:0000256" key="5">
    <source>
        <dbReference type="ARBA" id="ARBA00023014"/>
    </source>
</evidence>
<name>Q649S7_UNCAG</name>
<evidence type="ECO:0000259" key="6">
    <source>
        <dbReference type="PROSITE" id="PS51379"/>
    </source>
</evidence>
<evidence type="ECO:0000313" key="7">
    <source>
        <dbReference type="EMBL" id="AAU83850.1"/>
    </source>
</evidence>
<dbReference type="Pfam" id="PF03063">
    <property type="entry name" value="Prismane"/>
    <property type="match status" value="1"/>
</dbReference>
<dbReference type="AlphaFoldDB" id="Q649S7"/>
<dbReference type="InterPro" id="IPR017900">
    <property type="entry name" value="4Fe4S_Fe_S_CS"/>
</dbReference>
<dbReference type="PANTHER" id="PTHR30109:SF6">
    <property type="entry name" value="ACETYL-COA DECARBONYLASE_SYNTHASE COMPLEX SUBUNIT ALPHA"/>
    <property type="match status" value="1"/>
</dbReference>
<evidence type="ECO:0000256" key="2">
    <source>
        <dbReference type="ARBA" id="ARBA00022596"/>
    </source>
</evidence>
<dbReference type="PROSITE" id="PS00198">
    <property type="entry name" value="4FE4S_FER_1"/>
    <property type="match status" value="1"/>
</dbReference>
<keyword evidence="3" id="KW-0479">Metal-binding</keyword>
<dbReference type="Gene3D" id="3.30.70.20">
    <property type="match status" value="1"/>
</dbReference>
<dbReference type="Pfam" id="PF00037">
    <property type="entry name" value="Fer4"/>
    <property type="match status" value="1"/>
</dbReference>
<dbReference type="InterPro" id="IPR016099">
    <property type="entry name" value="Prismane-like_a/b-sand"/>
</dbReference>
<dbReference type="GO" id="GO:0050418">
    <property type="term" value="F:hydroxylamine reductase activity"/>
    <property type="evidence" value="ECO:0007669"/>
    <property type="project" value="TreeGrafter"/>
</dbReference>
<dbReference type="GO" id="GO:0046872">
    <property type="term" value="F:metal ion binding"/>
    <property type="evidence" value="ECO:0007669"/>
    <property type="project" value="UniProtKB-KW"/>
</dbReference>
<keyword evidence="1" id="KW-0004">4Fe-4S</keyword>
<dbReference type="SUPFAM" id="SSF56821">
    <property type="entry name" value="Prismane protein-like"/>
    <property type="match status" value="1"/>
</dbReference>
<accession>Q649S7</accession>
<dbReference type="EMBL" id="AY714860">
    <property type="protein sequence ID" value="AAU83850.1"/>
    <property type="molecule type" value="Genomic_DNA"/>
</dbReference>
<feature type="domain" description="4Fe-4S ferredoxin-type" evidence="6">
    <location>
        <begin position="440"/>
        <end position="470"/>
    </location>
</feature>
<reference evidence="7" key="2">
    <citation type="submission" date="2004-08" db="EMBL/GenBank/DDBJ databases">
        <authorList>
            <person name="Putnam N."/>
            <person name="Detter J.C."/>
            <person name="Richardson P.M."/>
            <person name="Rokhsar D."/>
        </authorList>
    </citation>
    <scope>NUCLEOTIDE SEQUENCE</scope>
</reference>
<dbReference type="InterPro" id="IPR011254">
    <property type="entry name" value="Prismane-like_sf"/>
</dbReference>
<keyword evidence="2" id="KW-0533">Nickel</keyword>
<evidence type="ECO:0000256" key="1">
    <source>
        <dbReference type="ARBA" id="ARBA00022485"/>
    </source>
</evidence>
<dbReference type="GO" id="GO:0042542">
    <property type="term" value="P:response to hydrogen peroxide"/>
    <property type="evidence" value="ECO:0007669"/>
    <property type="project" value="TreeGrafter"/>
</dbReference>
<dbReference type="PANTHER" id="PTHR30109">
    <property type="entry name" value="HYDROXYLAMINE REDUCTASE"/>
    <property type="match status" value="1"/>
</dbReference>
<gene>
    <name evidence="7" type="primary">cdhA</name>
    <name evidence="7" type="ORF">GZ34G5_17</name>
</gene>
<feature type="domain" description="4Fe-4S ferredoxin-type" evidence="6">
    <location>
        <begin position="408"/>
        <end position="438"/>
    </location>
</feature>
<dbReference type="GO" id="GO:0051539">
    <property type="term" value="F:4 iron, 4 sulfur cluster binding"/>
    <property type="evidence" value="ECO:0007669"/>
    <property type="project" value="UniProtKB-KW"/>
</dbReference>
<dbReference type="InterPro" id="IPR004137">
    <property type="entry name" value="HCP/CODH"/>
</dbReference>
<keyword evidence="4" id="KW-0408">Iron</keyword>
<dbReference type="InterPro" id="IPR017896">
    <property type="entry name" value="4Fe4S_Fe-S-bd"/>
</dbReference>